<keyword evidence="1" id="KW-1133">Transmembrane helix</keyword>
<proteinExistence type="predicted"/>
<dbReference type="Ensembl" id="ENSLCNT00005002889.1">
    <property type="protein sequence ID" value="ENSLCNP00005002511.1"/>
    <property type="gene ID" value="ENSLCNG00005001824.1"/>
</dbReference>
<dbReference type="GO" id="GO:0030414">
    <property type="term" value="F:peptidase inhibitor activity"/>
    <property type="evidence" value="ECO:0007669"/>
    <property type="project" value="InterPro"/>
</dbReference>
<feature type="domain" description="WAP" evidence="2">
    <location>
        <begin position="41"/>
        <end position="81"/>
    </location>
</feature>
<dbReference type="Proteomes" id="UP000472241">
    <property type="component" value="Unplaced"/>
</dbReference>
<keyword evidence="1" id="KW-0472">Membrane</keyword>
<reference evidence="3" key="2">
    <citation type="submission" date="2025-09" db="UniProtKB">
        <authorList>
            <consortium name="Ensembl"/>
        </authorList>
    </citation>
    <scope>IDENTIFICATION</scope>
</reference>
<organism evidence="3 4">
    <name type="scientific">Lynx canadensis</name>
    <name type="common">Canada lynx</name>
    <name type="synonym">Felis canadensis</name>
    <dbReference type="NCBI Taxonomy" id="61383"/>
    <lineage>
        <taxon>Eukaryota</taxon>
        <taxon>Metazoa</taxon>
        <taxon>Chordata</taxon>
        <taxon>Craniata</taxon>
        <taxon>Vertebrata</taxon>
        <taxon>Euteleostomi</taxon>
        <taxon>Mammalia</taxon>
        <taxon>Eutheria</taxon>
        <taxon>Laurasiatheria</taxon>
        <taxon>Carnivora</taxon>
        <taxon>Feliformia</taxon>
        <taxon>Felidae</taxon>
        <taxon>Felinae</taxon>
        <taxon>Lynx</taxon>
    </lineage>
</organism>
<keyword evidence="1" id="KW-0812">Transmembrane</keyword>
<evidence type="ECO:0000259" key="2">
    <source>
        <dbReference type="Pfam" id="PF00095"/>
    </source>
</evidence>
<accession>A0A667FKB2</accession>
<dbReference type="InterPro" id="IPR008197">
    <property type="entry name" value="WAP_dom"/>
</dbReference>
<feature type="transmembrane region" description="Helical" evidence="1">
    <location>
        <begin position="6"/>
        <end position="24"/>
    </location>
</feature>
<dbReference type="GO" id="GO:0005576">
    <property type="term" value="C:extracellular region"/>
    <property type="evidence" value="ECO:0007669"/>
    <property type="project" value="InterPro"/>
</dbReference>
<dbReference type="Pfam" id="PF00095">
    <property type="entry name" value="WAP"/>
    <property type="match status" value="1"/>
</dbReference>
<reference evidence="3" key="1">
    <citation type="submission" date="2025-08" db="UniProtKB">
        <authorList>
            <consortium name="Ensembl"/>
        </authorList>
    </citation>
    <scope>IDENTIFICATION</scope>
</reference>
<sequence>MKGLFLQMFTLYCVVIIMSVAGTLREKSETQSPYSVIVELKPRHCLRLPSNYECGRRCKYAWQCGVGYECCYSLCGPICMNVRKHEADTEDYTPVTTTTTPAFTFSMTTTLTG</sequence>
<evidence type="ECO:0000313" key="3">
    <source>
        <dbReference type="Ensembl" id="ENSLCNP00005002511.1"/>
    </source>
</evidence>
<protein>
    <recommendedName>
        <fullName evidence="2">WAP domain-containing protein</fullName>
    </recommendedName>
</protein>
<dbReference type="AlphaFoldDB" id="A0A667FKB2"/>
<keyword evidence="4" id="KW-1185">Reference proteome</keyword>
<evidence type="ECO:0000256" key="1">
    <source>
        <dbReference type="SAM" id="Phobius"/>
    </source>
</evidence>
<name>A0A667FKB2_LYNCA</name>
<evidence type="ECO:0000313" key="4">
    <source>
        <dbReference type="Proteomes" id="UP000472241"/>
    </source>
</evidence>